<dbReference type="PANTHER" id="PTHR43757">
    <property type="entry name" value="AMINOMETHYLTRANSFERASE"/>
    <property type="match status" value="1"/>
</dbReference>
<dbReference type="InterPro" id="IPR006076">
    <property type="entry name" value="FAD-dep_OxRdtase"/>
</dbReference>
<dbReference type="Gene3D" id="3.30.1360.120">
    <property type="entry name" value="Probable tRNA modification gtpase trme, domain 1"/>
    <property type="match status" value="1"/>
</dbReference>
<dbReference type="InterPro" id="IPR013977">
    <property type="entry name" value="GcvT_C"/>
</dbReference>
<dbReference type="Pfam" id="PF01571">
    <property type="entry name" value="GCV_T"/>
    <property type="match status" value="1"/>
</dbReference>
<dbReference type="SUPFAM" id="SSF101790">
    <property type="entry name" value="Aminomethyltransferase beta-barrel domain"/>
    <property type="match status" value="1"/>
</dbReference>
<dbReference type="InterPro" id="IPR028896">
    <property type="entry name" value="GcvT/YgfZ/DmdA"/>
</dbReference>
<dbReference type="RefSeq" id="WP_377384457.1">
    <property type="nucleotide sequence ID" value="NZ_JBHSAN010000003.1"/>
</dbReference>
<dbReference type="InterPro" id="IPR029043">
    <property type="entry name" value="GcvT/YgfZ_C"/>
</dbReference>
<feature type="domain" description="FAD dependent oxidoreductase central" evidence="5">
    <location>
        <begin position="374"/>
        <end position="429"/>
    </location>
</feature>
<evidence type="ECO:0000313" key="7">
    <source>
        <dbReference type="Proteomes" id="UP001597478"/>
    </source>
</evidence>
<accession>A0ABW5WEJ9</accession>
<dbReference type="Gene3D" id="3.30.70.1400">
    <property type="entry name" value="Aminomethyltransferase beta-barrel domains"/>
    <property type="match status" value="1"/>
</dbReference>
<dbReference type="EMBL" id="JBHUOF010000039">
    <property type="protein sequence ID" value="MFD2801919.1"/>
    <property type="molecule type" value="Genomic_DNA"/>
</dbReference>
<dbReference type="InterPro" id="IPR027266">
    <property type="entry name" value="TrmE/GcvT-like"/>
</dbReference>
<gene>
    <name evidence="6" type="ORF">ACFS2C_21255</name>
</gene>
<comment type="caution">
    <text evidence="6">The sequence shown here is derived from an EMBL/GenBank/DDBJ whole genome shotgun (WGS) entry which is preliminary data.</text>
</comment>
<evidence type="ECO:0000259" key="4">
    <source>
        <dbReference type="Pfam" id="PF08669"/>
    </source>
</evidence>
<name>A0ABW5WEJ9_9PSEU</name>
<feature type="domain" description="GCVT N-terminal" evidence="3">
    <location>
        <begin position="431"/>
        <end position="710"/>
    </location>
</feature>
<dbReference type="SUPFAM" id="SSF54373">
    <property type="entry name" value="FAD-linked reductases, C-terminal domain"/>
    <property type="match status" value="1"/>
</dbReference>
<dbReference type="InterPro" id="IPR032503">
    <property type="entry name" value="FAO_M"/>
</dbReference>
<keyword evidence="7" id="KW-1185">Reference proteome</keyword>
<dbReference type="Pfam" id="PF08669">
    <property type="entry name" value="GCV_T_C"/>
    <property type="match status" value="1"/>
</dbReference>
<proteinExistence type="inferred from homology"/>
<dbReference type="Gene3D" id="2.40.30.110">
    <property type="entry name" value="Aminomethyltransferase beta-barrel domains"/>
    <property type="match status" value="1"/>
</dbReference>
<dbReference type="PROSITE" id="PS51257">
    <property type="entry name" value="PROKAR_LIPOPROTEIN"/>
    <property type="match status" value="1"/>
</dbReference>
<dbReference type="PANTHER" id="PTHR43757:SF2">
    <property type="entry name" value="AMINOMETHYLTRANSFERASE, MITOCHONDRIAL"/>
    <property type="match status" value="1"/>
</dbReference>
<evidence type="ECO:0000313" key="6">
    <source>
        <dbReference type="EMBL" id="MFD2801919.1"/>
    </source>
</evidence>
<dbReference type="Pfam" id="PF16350">
    <property type="entry name" value="FAO_M"/>
    <property type="match status" value="1"/>
</dbReference>
<evidence type="ECO:0000256" key="1">
    <source>
        <dbReference type="ARBA" id="ARBA00008609"/>
    </source>
</evidence>
<evidence type="ECO:0000259" key="3">
    <source>
        <dbReference type="Pfam" id="PF01571"/>
    </source>
</evidence>
<reference evidence="7" key="1">
    <citation type="journal article" date="2019" name="Int. J. Syst. Evol. Microbiol.">
        <title>The Global Catalogue of Microorganisms (GCM) 10K type strain sequencing project: providing services to taxonomists for standard genome sequencing and annotation.</title>
        <authorList>
            <consortium name="The Broad Institute Genomics Platform"/>
            <consortium name="The Broad Institute Genome Sequencing Center for Infectious Disease"/>
            <person name="Wu L."/>
            <person name="Ma J."/>
        </authorList>
    </citation>
    <scope>NUCLEOTIDE SEQUENCE [LARGE SCALE GENOMIC DNA]</scope>
    <source>
        <strain evidence="7">IBRC-M 10906</strain>
    </source>
</reference>
<dbReference type="Proteomes" id="UP001597478">
    <property type="component" value="Unassembled WGS sequence"/>
</dbReference>
<dbReference type="Gene3D" id="3.30.9.10">
    <property type="entry name" value="D-Amino Acid Oxidase, subunit A, domain 2"/>
    <property type="match status" value="1"/>
</dbReference>
<protein>
    <submittedName>
        <fullName evidence="6">FAD-dependent oxidoreductase</fullName>
    </submittedName>
</protein>
<dbReference type="InterPro" id="IPR036188">
    <property type="entry name" value="FAD/NAD-bd_sf"/>
</dbReference>
<feature type="domain" description="Aminomethyltransferase C-terminal" evidence="4">
    <location>
        <begin position="729"/>
        <end position="808"/>
    </location>
</feature>
<evidence type="ECO:0000259" key="5">
    <source>
        <dbReference type="Pfam" id="PF16350"/>
    </source>
</evidence>
<evidence type="ECO:0000259" key="2">
    <source>
        <dbReference type="Pfam" id="PF01266"/>
    </source>
</evidence>
<dbReference type="Gene3D" id="3.50.50.60">
    <property type="entry name" value="FAD/NAD(P)-binding domain"/>
    <property type="match status" value="1"/>
</dbReference>
<organism evidence="6 7">
    <name type="scientific">Prauserella oleivorans</name>
    <dbReference type="NCBI Taxonomy" id="1478153"/>
    <lineage>
        <taxon>Bacteria</taxon>
        <taxon>Bacillati</taxon>
        <taxon>Actinomycetota</taxon>
        <taxon>Actinomycetes</taxon>
        <taxon>Pseudonocardiales</taxon>
        <taxon>Pseudonocardiaceae</taxon>
        <taxon>Prauserella</taxon>
    </lineage>
</organism>
<dbReference type="InterPro" id="IPR006222">
    <property type="entry name" value="GCVT_N"/>
</dbReference>
<feature type="domain" description="FAD dependent oxidoreductase" evidence="2">
    <location>
        <begin position="6"/>
        <end position="371"/>
    </location>
</feature>
<dbReference type="SUPFAM" id="SSF103025">
    <property type="entry name" value="Folate-binding domain"/>
    <property type="match status" value="1"/>
</dbReference>
<sequence>MVTNPRVVIIGAGIVGCALADELTARGWTEITVLEQGDLFTTGGSTSHAPGLVFQTTGSKTMTEFATYTVGKYSGLTLDGKWCFQPLGGLEIATKPERWADLQRRHGWATSWGVRSYLRTPEQCAQLHPLLDPARVLGGFHIPGDGLAKPVRAAEAQARAAMARGARFVAHQKVTAIERSGGRVTAVATETDRFRADLVVSCAGMWGPLLGRLVDLVIPMVPMAHQYARTSALPELTGRNDELTEAGLPILRHQEADLYFREHVDRLGIGAYGHRPMPVDPADIADPRAAAHMPSELVFTPEDFEPSWADAVELLPALGDAKVEEGINGLFSFTPDGMPLLGEHPDLDGFWVAEAVWITHSAGVARAMAEWMVDGQPRQDLHECDLNRFDDVQLGPGYVHERSCRSFAEVYDIVHPRQPVEHPRPLRTSPFYERQAELGAYFTEANGWERPQWYEANAGLPEVEHVPARGDWAARYWSPIAGAEAMVARSRVAMFDMTPLRRVEVTGPNALAFLQALTTNQLDRKPGSVSYTLLLGEDGGIRSDLTVARLGPERFQVGLNSTVDVDWLRRHLPGDGSVGLRDVTAGTCCIGLWGPRARALLQPLTGTDLSNDGLRYFRATTTHVGHVPVTALRLSYVGELGWELYTSADLGRALWDTLWEAGQAHGVIAAGREAFTSMRLEKGYRAWGVDMTTEHDPYEAGIGFAVRMDKGYFIGRDALAGRSAETVTRSLTCLTIRDPEAVVLGSEPVYADGRPAGYVTSAGFGYTTGLNIAYAWLPSEVAGAGREVEIEYFGQRLPAAVAKEPLFDPAMARLRA</sequence>
<dbReference type="Pfam" id="PF01266">
    <property type="entry name" value="DAO"/>
    <property type="match status" value="1"/>
</dbReference>
<dbReference type="SUPFAM" id="SSF51905">
    <property type="entry name" value="FAD/NAD(P)-binding domain"/>
    <property type="match status" value="1"/>
</dbReference>
<comment type="similarity">
    <text evidence="1">Belongs to the GcvT family.</text>
</comment>